<evidence type="ECO:0000313" key="10">
    <source>
        <dbReference type="Proteomes" id="UP001352223"/>
    </source>
</evidence>
<sequence length="328" mass="34451">MAVPSAVMTALGAWRLDRDGVWGDEGVTLQMAHRTLPEIAHLVAHIDAVHGVYYALMHFVLAPHPGEVLLRLPSVFGAALSAGLVGLLGARLARPRVGLWAGLLYAVTPFVGRYAQEGRSYALVAAGVLAATAVLLSAVRAGTRQRWLLYALLVSATAWLHELSVLVLAAHACTLLCARASWGVWRAWLAVAGCVVLALLPLVQLSRGQSAQVAWLGEPGPDQVRGLVHSFAGPADGVCAVVLTLVAVGACTRLPRRGPVSLRAVALPLAVVPPTVLLGVSQFQPLYYDRYLLYCLAGVPLLAAAGAERVVRLVPGARGPRGAAARVL</sequence>
<evidence type="ECO:0000256" key="2">
    <source>
        <dbReference type="ARBA" id="ARBA00022475"/>
    </source>
</evidence>
<evidence type="ECO:0000256" key="5">
    <source>
        <dbReference type="ARBA" id="ARBA00022692"/>
    </source>
</evidence>
<evidence type="ECO:0000313" key="9">
    <source>
        <dbReference type="EMBL" id="MEB3962853.1"/>
    </source>
</evidence>
<feature type="transmembrane region" description="Helical" evidence="8">
    <location>
        <begin position="97"/>
        <end position="115"/>
    </location>
</feature>
<feature type="transmembrane region" description="Helical" evidence="8">
    <location>
        <begin position="260"/>
        <end position="279"/>
    </location>
</feature>
<keyword evidence="4 9" id="KW-0808">Transferase</keyword>
<dbReference type="InterPro" id="IPR050297">
    <property type="entry name" value="LipidA_mod_glycosyltrf_83"/>
</dbReference>
<evidence type="ECO:0000256" key="1">
    <source>
        <dbReference type="ARBA" id="ARBA00004651"/>
    </source>
</evidence>
<keyword evidence="7 8" id="KW-0472">Membrane</keyword>
<proteinExistence type="predicted"/>
<feature type="non-terminal residue" evidence="9">
    <location>
        <position position="328"/>
    </location>
</feature>
<dbReference type="PANTHER" id="PTHR33908">
    <property type="entry name" value="MANNOSYLTRANSFERASE YKCB-RELATED"/>
    <property type="match status" value="1"/>
</dbReference>
<dbReference type="GO" id="GO:0016757">
    <property type="term" value="F:glycosyltransferase activity"/>
    <property type="evidence" value="ECO:0007669"/>
    <property type="project" value="UniProtKB-KW"/>
</dbReference>
<dbReference type="EC" id="2.4.-.-" evidence="9"/>
<keyword evidence="3 9" id="KW-0328">Glycosyltransferase</keyword>
<accession>A0ABU6CDR4</accession>
<evidence type="ECO:0000256" key="6">
    <source>
        <dbReference type="ARBA" id="ARBA00022989"/>
    </source>
</evidence>
<gene>
    <name evidence="9" type="ORF">OKJ48_21750</name>
</gene>
<dbReference type="PANTHER" id="PTHR33908:SF3">
    <property type="entry name" value="UNDECAPRENYL PHOSPHATE-ALPHA-4-AMINO-4-DEOXY-L-ARABINOSE ARABINOSYL TRANSFERASE"/>
    <property type="match status" value="1"/>
</dbReference>
<protein>
    <submittedName>
        <fullName evidence="9">Glycosyltransferase family 39 protein</fullName>
        <ecNumber evidence="9">2.4.-.-</ecNumber>
    </submittedName>
</protein>
<name>A0ABU6CDR4_9ACTN</name>
<dbReference type="RefSeq" id="WP_324770477.1">
    <property type="nucleotide sequence ID" value="NZ_JAOZYB010000182.1"/>
</dbReference>
<evidence type="ECO:0000256" key="3">
    <source>
        <dbReference type="ARBA" id="ARBA00022676"/>
    </source>
</evidence>
<feature type="transmembrane region" description="Helical" evidence="8">
    <location>
        <begin position="147"/>
        <end position="172"/>
    </location>
</feature>
<keyword evidence="10" id="KW-1185">Reference proteome</keyword>
<evidence type="ECO:0000256" key="8">
    <source>
        <dbReference type="SAM" id="Phobius"/>
    </source>
</evidence>
<feature type="transmembrane region" description="Helical" evidence="8">
    <location>
        <begin position="121"/>
        <end position="140"/>
    </location>
</feature>
<feature type="transmembrane region" description="Helical" evidence="8">
    <location>
        <begin position="68"/>
        <end position="90"/>
    </location>
</feature>
<organism evidence="9 10">
    <name type="scientific">Streptomyces kunmingensis</name>
    <dbReference type="NCBI Taxonomy" id="68225"/>
    <lineage>
        <taxon>Bacteria</taxon>
        <taxon>Bacillati</taxon>
        <taxon>Actinomycetota</taxon>
        <taxon>Actinomycetes</taxon>
        <taxon>Kitasatosporales</taxon>
        <taxon>Streptomycetaceae</taxon>
        <taxon>Streptomyces</taxon>
    </lineage>
</organism>
<keyword evidence="6 8" id="KW-1133">Transmembrane helix</keyword>
<comment type="subcellular location">
    <subcellularLocation>
        <location evidence="1">Cell membrane</location>
        <topology evidence="1">Multi-pass membrane protein</topology>
    </subcellularLocation>
</comment>
<reference evidence="9 10" key="1">
    <citation type="submission" date="2022-10" db="EMBL/GenBank/DDBJ databases">
        <authorList>
            <person name="Xie J."/>
            <person name="Shen N."/>
        </authorList>
    </citation>
    <scope>NUCLEOTIDE SEQUENCE [LARGE SCALE GENOMIC DNA]</scope>
    <source>
        <strain evidence="9 10">DSM 41681</strain>
    </source>
</reference>
<dbReference type="EMBL" id="JAOZYB010000182">
    <property type="protein sequence ID" value="MEB3962853.1"/>
    <property type="molecule type" value="Genomic_DNA"/>
</dbReference>
<evidence type="ECO:0000256" key="7">
    <source>
        <dbReference type="ARBA" id="ARBA00023136"/>
    </source>
</evidence>
<keyword evidence="5 8" id="KW-0812">Transmembrane</keyword>
<dbReference type="Proteomes" id="UP001352223">
    <property type="component" value="Unassembled WGS sequence"/>
</dbReference>
<feature type="transmembrane region" description="Helical" evidence="8">
    <location>
        <begin position="184"/>
        <end position="203"/>
    </location>
</feature>
<comment type="caution">
    <text evidence="9">The sequence shown here is derived from an EMBL/GenBank/DDBJ whole genome shotgun (WGS) entry which is preliminary data.</text>
</comment>
<evidence type="ECO:0000256" key="4">
    <source>
        <dbReference type="ARBA" id="ARBA00022679"/>
    </source>
</evidence>
<keyword evidence="2" id="KW-1003">Cell membrane</keyword>